<dbReference type="Pfam" id="PF00848">
    <property type="entry name" value="Ring_hydroxyl_A"/>
    <property type="match status" value="1"/>
</dbReference>
<keyword evidence="5" id="KW-0408">Iron</keyword>
<evidence type="ECO:0000259" key="7">
    <source>
        <dbReference type="PROSITE" id="PS51296"/>
    </source>
</evidence>
<keyword evidence="3" id="KW-0479">Metal-binding</keyword>
<name>A0A437J5D2_9SPHN</name>
<keyword evidence="9" id="KW-1185">Reference proteome</keyword>
<dbReference type="PROSITE" id="PS51296">
    <property type="entry name" value="RIESKE"/>
    <property type="match status" value="1"/>
</dbReference>
<dbReference type="SUPFAM" id="SSF50022">
    <property type="entry name" value="ISP domain"/>
    <property type="match status" value="1"/>
</dbReference>
<proteinExistence type="predicted"/>
<dbReference type="Gene3D" id="3.90.380.10">
    <property type="entry name" value="Naphthalene 1,2-dioxygenase Alpha Subunit, Chain A, domain 1"/>
    <property type="match status" value="1"/>
</dbReference>
<dbReference type="GO" id="GO:0051537">
    <property type="term" value="F:2 iron, 2 sulfur cluster binding"/>
    <property type="evidence" value="ECO:0007669"/>
    <property type="project" value="UniProtKB-KW"/>
</dbReference>
<comment type="caution">
    <text evidence="8">The sequence shown here is derived from an EMBL/GenBank/DDBJ whole genome shotgun (WGS) entry which is preliminary data.</text>
</comment>
<dbReference type="PRINTS" id="PR00090">
    <property type="entry name" value="RNGDIOXGNASE"/>
</dbReference>
<dbReference type="InterPro" id="IPR036922">
    <property type="entry name" value="Rieske_2Fe-2S_sf"/>
</dbReference>
<dbReference type="CDD" id="cd03469">
    <property type="entry name" value="Rieske_RO_Alpha_N"/>
    <property type="match status" value="1"/>
</dbReference>
<dbReference type="PANTHER" id="PTHR43756">
    <property type="entry name" value="CHOLINE MONOOXYGENASE, CHLOROPLASTIC"/>
    <property type="match status" value="1"/>
</dbReference>
<dbReference type="CDD" id="cd08882">
    <property type="entry name" value="RHO_alpha_C_MupW-like"/>
    <property type="match status" value="1"/>
</dbReference>
<protein>
    <submittedName>
        <fullName evidence="8">Aromatic ring-hydroxylating dioxygenase subunit alpha</fullName>
    </submittedName>
</protein>
<dbReference type="Proteomes" id="UP000282977">
    <property type="component" value="Unassembled WGS sequence"/>
</dbReference>
<dbReference type="Pfam" id="PF00355">
    <property type="entry name" value="Rieske"/>
    <property type="match status" value="1"/>
</dbReference>
<evidence type="ECO:0000256" key="6">
    <source>
        <dbReference type="ARBA" id="ARBA00023014"/>
    </source>
</evidence>
<dbReference type="PANTHER" id="PTHR43756:SF5">
    <property type="entry name" value="CHOLINE MONOOXYGENASE, CHLOROPLASTIC"/>
    <property type="match status" value="1"/>
</dbReference>
<organism evidence="8 9">
    <name type="scientific">Sphingobium algorifonticola</name>
    <dbReference type="NCBI Taxonomy" id="2008318"/>
    <lineage>
        <taxon>Bacteria</taxon>
        <taxon>Pseudomonadati</taxon>
        <taxon>Pseudomonadota</taxon>
        <taxon>Alphaproteobacteria</taxon>
        <taxon>Sphingomonadales</taxon>
        <taxon>Sphingomonadaceae</taxon>
        <taxon>Sphingobium</taxon>
    </lineage>
</organism>
<evidence type="ECO:0000313" key="8">
    <source>
        <dbReference type="EMBL" id="RVT40142.1"/>
    </source>
</evidence>
<dbReference type="InterPro" id="IPR001663">
    <property type="entry name" value="Rng_hydr_dOase-A"/>
</dbReference>
<dbReference type="EMBL" id="RZUL01000004">
    <property type="protein sequence ID" value="RVT40142.1"/>
    <property type="molecule type" value="Genomic_DNA"/>
</dbReference>
<dbReference type="SUPFAM" id="SSF55961">
    <property type="entry name" value="Bet v1-like"/>
    <property type="match status" value="1"/>
</dbReference>
<comment type="cofactor">
    <cofactor evidence="1">
        <name>Fe cation</name>
        <dbReference type="ChEBI" id="CHEBI:24875"/>
    </cofactor>
</comment>
<evidence type="ECO:0000313" key="9">
    <source>
        <dbReference type="Proteomes" id="UP000282977"/>
    </source>
</evidence>
<evidence type="ECO:0000256" key="5">
    <source>
        <dbReference type="ARBA" id="ARBA00023004"/>
    </source>
</evidence>
<dbReference type="GO" id="GO:0005506">
    <property type="term" value="F:iron ion binding"/>
    <property type="evidence" value="ECO:0007669"/>
    <property type="project" value="InterPro"/>
</dbReference>
<evidence type="ECO:0000256" key="3">
    <source>
        <dbReference type="ARBA" id="ARBA00022723"/>
    </source>
</evidence>
<dbReference type="AlphaFoldDB" id="A0A437J5D2"/>
<accession>A0A437J5D2</accession>
<dbReference type="InterPro" id="IPR015879">
    <property type="entry name" value="Ring_hydroxy_dOase_asu_C_dom"/>
</dbReference>
<feature type="domain" description="Rieske" evidence="7">
    <location>
        <begin position="53"/>
        <end position="160"/>
    </location>
</feature>
<dbReference type="InterPro" id="IPR017941">
    <property type="entry name" value="Rieske_2Fe-2S"/>
</dbReference>
<dbReference type="GO" id="GO:0051213">
    <property type="term" value="F:dioxygenase activity"/>
    <property type="evidence" value="ECO:0007669"/>
    <property type="project" value="UniProtKB-KW"/>
</dbReference>
<evidence type="ECO:0000256" key="4">
    <source>
        <dbReference type="ARBA" id="ARBA00023002"/>
    </source>
</evidence>
<dbReference type="Gene3D" id="2.102.10.10">
    <property type="entry name" value="Rieske [2Fe-2S] iron-sulphur domain"/>
    <property type="match status" value="1"/>
</dbReference>
<keyword evidence="6" id="KW-0411">Iron-sulfur</keyword>
<reference evidence="8 9" key="1">
    <citation type="submission" date="2019-01" db="EMBL/GenBank/DDBJ databases">
        <authorList>
            <person name="Chen W.-M."/>
        </authorList>
    </citation>
    <scope>NUCLEOTIDE SEQUENCE [LARGE SCALE GENOMIC DNA]</scope>
    <source>
        <strain evidence="8 9">TLA-22</strain>
    </source>
</reference>
<evidence type="ECO:0000256" key="2">
    <source>
        <dbReference type="ARBA" id="ARBA00022714"/>
    </source>
</evidence>
<dbReference type="OrthoDB" id="7458380at2"/>
<sequence length="451" mass="51828">MVESGVTKEHFLGRTLEAYDPPVRGDPITGERYYSKAWARAEWQHVFSKVWHIGGLLADLEEPGDWITHNLMRDSVIMMRQDDGTIRAFFNACVHRGNRLLWSDVGHNEKITCSYHGWQFGKDGTLLFAQDAEDFPNGNPCGKAHLTEIAVDTWGPFVWFNMDRNAQPLHEWLAPLPEQLAGYRMETMVRVLDVRCEIPCNWKIIRDNFNESYHLPTLHPELASFIDDEYTDTSFEMYPSGHNRMVQKGCHPSKRLDYPDAMQPLVEDVLREWGLDPADFVDRATQARVAIQQAKRKLGPERGFVHFESMSDSQLTDYYHYTLWPNTTITMSPDGFQILRSEPHPTDPEKCIFDHWYMMPPVKGRHEVITPVGPRPFKSCERETIIYGEATLGYVADQDMTIAVGQQQGLHSMGYKGGIISGQEKRIQRFHELLNDACGIPGELPDGRWDE</sequence>
<evidence type="ECO:0000256" key="1">
    <source>
        <dbReference type="ARBA" id="ARBA00001962"/>
    </source>
</evidence>
<keyword evidence="2" id="KW-0001">2Fe-2S</keyword>
<gene>
    <name evidence="8" type="ORF">ENE74_12325</name>
</gene>
<keyword evidence="4" id="KW-0560">Oxidoreductase</keyword>
<keyword evidence="8" id="KW-0223">Dioxygenase</keyword>